<gene>
    <name evidence="9" type="ORF">KIW84_043621</name>
</gene>
<keyword evidence="5" id="KW-0418">Kinase</keyword>
<evidence type="ECO:0000256" key="3">
    <source>
        <dbReference type="ARBA" id="ARBA00022679"/>
    </source>
</evidence>
<dbReference type="Gramene" id="Psat04G0362100-T1">
    <property type="protein sequence ID" value="KAI5419517.1"/>
    <property type="gene ID" value="KIW84_043621"/>
</dbReference>
<keyword evidence="6" id="KW-0067">ATP-binding</keyword>
<dbReference type="PANTHER" id="PTHR45800">
    <property type="entry name" value="PHOSPHATIDYLINOSITOL 4-KINASE GAMMA"/>
    <property type="match status" value="1"/>
</dbReference>
<dbReference type="InterPro" id="IPR044571">
    <property type="entry name" value="P4KG1-8"/>
</dbReference>
<protein>
    <recommendedName>
        <fullName evidence="2">1-phosphatidylinositol 4-kinase</fullName>
        <ecNumber evidence="2">2.7.1.67</ecNumber>
    </recommendedName>
</protein>
<evidence type="ECO:0000256" key="6">
    <source>
        <dbReference type="ARBA" id="ARBA00022840"/>
    </source>
</evidence>
<dbReference type="OrthoDB" id="5839at2759"/>
<comment type="caution">
    <text evidence="9">The sequence shown here is derived from an EMBL/GenBank/DDBJ whole genome shotgun (WGS) entry which is preliminary data.</text>
</comment>
<dbReference type="PROSITE" id="PS50290">
    <property type="entry name" value="PI3_4_KINASE_3"/>
    <property type="match status" value="1"/>
</dbReference>
<feature type="region of interest" description="Disordered" evidence="7">
    <location>
        <begin position="556"/>
        <end position="584"/>
    </location>
</feature>
<evidence type="ECO:0000313" key="9">
    <source>
        <dbReference type="EMBL" id="KAI5419517.1"/>
    </source>
</evidence>
<accession>A0A9D4XFX7</accession>
<evidence type="ECO:0000256" key="4">
    <source>
        <dbReference type="ARBA" id="ARBA00022741"/>
    </source>
</evidence>
<dbReference type="Gramene" id="Psat0s1344g0040.2">
    <property type="protein sequence ID" value="Psat0s1344g0040.2.cds1"/>
    <property type="gene ID" value="Psat0s1344g0040"/>
</dbReference>
<evidence type="ECO:0000313" key="10">
    <source>
        <dbReference type="Proteomes" id="UP001058974"/>
    </source>
</evidence>
<keyword evidence="3" id="KW-0808">Transferase</keyword>
<organism evidence="9 10">
    <name type="scientific">Pisum sativum</name>
    <name type="common">Garden pea</name>
    <name type="synonym">Lathyrus oleraceus</name>
    <dbReference type="NCBI Taxonomy" id="3888"/>
    <lineage>
        <taxon>Eukaryota</taxon>
        <taxon>Viridiplantae</taxon>
        <taxon>Streptophyta</taxon>
        <taxon>Embryophyta</taxon>
        <taxon>Tracheophyta</taxon>
        <taxon>Spermatophyta</taxon>
        <taxon>Magnoliopsida</taxon>
        <taxon>eudicotyledons</taxon>
        <taxon>Gunneridae</taxon>
        <taxon>Pentapetalae</taxon>
        <taxon>rosids</taxon>
        <taxon>fabids</taxon>
        <taxon>Fabales</taxon>
        <taxon>Fabaceae</taxon>
        <taxon>Papilionoideae</taxon>
        <taxon>50 kb inversion clade</taxon>
        <taxon>NPAAA clade</taxon>
        <taxon>Hologalegina</taxon>
        <taxon>IRL clade</taxon>
        <taxon>Fabeae</taxon>
        <taxon>Lathyrus</taxon>
    </lineage>
</organism>
<name>A0A9D4XFX7_PEA</name>
<sequence length="641" mass="71610">MSRKSDSPVQTQMAVALFRSPLGREYLESKRMEGRQPSGKRRVFVQTETGCVLSMELDRSDNAHTVKKRLQIALNVPTEESSLTFGDVVLKNDLSYVRNDTALLLTRNLMHRSSSTPCLSPTGRDMQQRDNSGPIEILGQSSNLDIMKHMVKDIVKAMKIGIEPIPVHGGLGGAYYFRNRRGESVAIVKPTDEEPFAPNNPKGFVGKALGQPGLKRSVRVGETGYREVAAYLLDYGHFARVPATALVKITHSIFNVNDGVNGKNIQKKQLVSKIASLQQFIPHDFDASDYGTSSFPVTAVHRIGILDIRILNTDRHGGNLLVRKVGAFGEVDLIPIDHGLCLPEALEDPYFEWIHWPQASIPFSEDELSYIKNLNPALDCEMLRKELPMIREACLRVLLLCTIFLKEAAAYGLCLAEIGEMMTREFRSGEEEPSELEIVCLEARKLLAEKEELSPRTDLEDDEFLFDIDCDVAGSDSILKMTMDNPLMRAPSQPGHGGGYGRNPFSKLYESIEEEEEEEEGNGKYPEVVTFSPQQKFPKVSEISVSLKNIKLLSEASQKHQKHSGGKADNGHYGNTSSGRRSANEKLPASISFVSMADMTEDQWTMFLEKFQELLYPAFSKRKSITIGQRQIQRLGTSCQF</sequence>
<dbReference type="Proteomes" id="UP001058974">
    <property type="component" value="Chromosome 4"/>
</dbReference>
<dbReference type="EMBL" id="JAMSHJ010000004">
    <property type="protein sequence ID" value="KAI5419517.1"/>
    <property type="molecule type" value="Genomic_DNA"/>
</dbReference>
<reference evidence="9 10" key="1">
    <citation type="journal article" date="2022" name="Nat. Genet.">
        <title>Improved pea reference genome and pan-genome highlight genomic features and evolutionary characteristics.</title>
        <authorList>
            <person name="Yang T."/>
            <person name="Liu R."/>
            <person name="Luo Y."/>
            <person name="Hu S."/>
            <person name="Wang D."/>
            <person name="Wang C."/>
            <person name="Pandey M.K."/>
            <person name="Ge S."/>
            <person name="Xu Q."/>
            <person name="Li N."/>
            <person name="Li G."/>
            <person name="Huang Y."/>
            <person name="Saxena R.K."/>
            <person name="Ji Y."/>
            <person name="Li M."/>
            <person name="Yan X."/>
            <person name="He Y."/>
            <person name="Liu Y."/>
            <person name="Wang X."/>
            <person name="Xiang C."/>
            <person name="Varshney R.K."/>
            <person name="Ding H."/>
            <person name="Gao S."/>
            <person name="Zong X."/>
        </authorList>
    </citation>
    <scope>NUCLEOTIDE SEQUENCE [LARGE SCALE GENOMIC DNA]</scope>
    <source>
        <strain evidence="9 10">cv. Zhongwan 6</strain>
    </source>
</reference>
<dbReference type="GO" id="GO:0005524">
    <property type="term" value="F:ATP binding"/>
    <property type="evidence" value="ECO:0007669"/>
    <property type="project" value="UniProtKB-KW"/>
</dbReference>
<dbReference type="Pfam" id="PF00454">
    <property type="entry name" value="PI3_PI4_kinase"/>
    <property type="match status" value="1"/>
</dbReference>
<evidence type="ECO:0000256" key="1">
    <source>
        <dbReference type="ARBA" id="ARBA00008941"/>
    </source>
</evidence>
<dbReference type="Gramene" id="PSAT_LOCUS16670_t1">
    <property type="protein sequence ID" value="CAL5197111.1"/>
    <property type="gene ID" value="PSAT_LOCUS16670"/>
</dbReference>
<dbReference type="PANTHER" id="PTHR45800:SF11">
    <property type="entry name" value="PHOSPHATIDYLINOSITOL 3-KINASE-RELATED PROTEIN KINASE"/>
    <property type="match status" value="1"/>
</dbReference>
<evidence type="ECO:0000256" key="2">
    <source>
        <dbReference type="ARBA" id="ARBA00012169"/>
    </source>
</evidence>
<comment type="similarity">
    <text evidence="1">Belongs to the PI3/PI4-kinase family. Type II PI4K subfamily.</text>
</comment>
<dbReference type="Gramene" id="Psat0s1344g0040.1">
    <property type="protein sequence ID" value="Psat0s1344g0040.1.cds1"/>
    <property type="gene ID" value="Psat0s1344g0040"/>
</dbReference>
<evidence type="ECO:0000256" key="5">
    <source>
        <dbReference type="ARBA" id="ARBA00022777"/>
    </source>
</evidence>
<feature type="domain" description="PI3K/PI4K catalytic" evidence="8">
    <location>
        <begin position="161"/>
        <end position="455"/>
    </location>
</feature>
<keyword evidence="10" id="KW-1185">Reference proteome</keyword>
<evidence type="ECO:0000256" key="7">
    <source>
        <dbReference type="SAM" id="MobiDB-lite"/>
    </source>
</evidence>
<dbReference type="InterPro" id="IPR000403">
    <property type="entry name" value="PI3/4_kinase_cat_dom"/>
</dbReference>
<dbReference type="CDD" id="cd17039">
    <property type="entry name" value="Ubl_ubiquitin_like"/>
    <property type="match status" value="1"/>
</dbReference>
<dbReference type="GO" id="GO:0004430">
    <property type="term" value="F:1-phosphatidylinositol 4-kinase activity"/>
    <property type="evidence" value="ECO:0007669"/>
    <property type="project" value="UniProtKB-EC"/>
</dbReference>
<evidence type="ECO:0000259" key="8">
    <source>
        <dbReference type="PROSITE" id="PS50290"/>
    </source>
</evidence>
<proteinExistence type="inferred from homology"/>
<dbReference type="AlphaFoldDB" id="A0A9D4XFX7"/>
<dbReference type="SUPFAM" id="SSF54236">
    <property type="entry name" value="Ubiquitin-like"/>
    <property type="match status" value="1"/>
</dbReference>
<dbReference type="EC" id="2.7.1.67" evidence="2"/>
<keyword evidence="4" id="KW-0547">Nucleotide-binding</keyword>
<dbReference type="InterPro" id="IPR029071">
    <property type="entry name" value="Ubiquitin-like_domsf"/>
</dbReference>